<evidence type="ECO:0000313" key="2">
    <source>
        <dbReference type="Proteomes" id="UP000649617"/>
    </source>
</evidence>
<dbReference type="AlphaFoldDB" id="A0A812VWL0"/>
<keyword evidence="2" id="KW-1185">Reference proteome</keyword>
<proteinExistence type="predicted"/>
<dbReference type="Proteomes" id="UP000649617">
    <property type="component" value="Unassembled WGS sequence"/>
</dbReference>
<organism evidence="1 2">
    <name type="scientific">Symbiodinium pilosum</name>
    <name type="common">Dinoflagellate</name>
    <dbReference type="NCBI Taxonomy" id="2952"/>
    <lineage>
        <taxon>Eukaryota</taxon>
        <taxon>Sar</taxon>
        <taxon>Alveolata</taxon>
        <taxon>Dinophyceae</taxon>
        <taxon>Suessiales</taxon>
        <taxon>Symbiodiniaceae</taxon>
        <taxon>Symbiodinium</taxon>
    </lineage>
</organism>
<name>A0A812VWL0_SYMPI</name>
<dbReference type="EMBL" id="CAJNIZ010043005">
    <property type="protein sequence ID" value="CAE7646578.1"/>
    <property type="molecule type" value="Genomic_DNA"/>
</dbReference>
<protein>
    <submittedName>
        <fullName evidence="1">FhkA protein</fullName>
    </submittedName>
</protein>
<evidence type="ECO:0000313" key="1">
    <source>
        <dbReference type="EMBL" id="CAE7646578.1"/>
    </source>
</evidence>
<gene>
    <name evidence="1" type="primary">fhkA</name>
    <name evidence="1" type="ORF">SPIL2461_LOCUS17189</name>
</gene>
<dbReference type="OrthoDB" id="428114at2759"/>
<accession>A0A812VWL0</accession>
<sequence>MAQDAYVQGSWGRGPDFPHGPARANLMVEPMQTVFTKKVNWEVRSRAGAPQAIERWAASVPSRRVPFATLGHRVTGEFALPSLQAETRSHLVRAASAPQLDLSLIMRERRQAHTRQRAEQALHVYKISSLSASAEGCAEP</sequence>
<comment type="caution">
    <text evidence="1">The sequence shown here is derived from an EMBL/GenBank/DDBJ whole genome shotgun (WGS) entry which is preliminary data.</text>
</comment>
<reference evidence="1" key="1">
    <citation type="submission" date="2021-02" db="EMBL/GenBank/DDBJ databases">
        <authorList>
            <person name="Dougan E. K."/>
            <person name="Rhodes N."/>
            <person name="Thang M."/>
            <person name="Chan C."/>
        </authorList>
    </citation>
    <scope>NUCLEOTIDE SEQUENCE</scope>
</reference>